<sequence length="177" mass="20352">MDQLNQQKEVSTKWIESLALEEINMEESGVVNFNDHLNPLHMLEESSIDFMDELREKFEIFVSKFNEYRGSHQSGSAIKIFKISNTINDFMLFRNSLRLIIARKAADLITIGFLANGKEVFSARLRSTDSSGSQGVHEVRAHLGPFNDITWRFNGEVVEPEALVRHYLSEFIRNSAR</sequence>
<dbReference type="Proteomes" id="UP000008963">
    <property type="component" value="Chromosome"/>
</dbReference>
<dbReference type="EMBL" id="FQ312005">
    <property type="protein sequence ID" value="CBW25105.1"/>
    <property type="molecule type" value="Genomic_DNA"/>
</dbReference>
<dbReference type="KEGG" id="bmx:BMS_0171"/>
<dbReference type="HOGENOM" id="CLU_1552286_0_0_7"/>
<accession>E1X2R0</accession>
<reference evidence="2" key="1">
    <citation type="journal article" date="2013" name="ISME J.">
        <title>A small predatory core genome in the divergent marine Bacteriovorax marinus SJ and the terrestrial Bdellovibrio bacteriovorus.</title>
        <authorList>
            <person name="Crossman L.C."/>
            <person name="Chen H."/>
            <person name="Cerdeno-Tarraga A.M."/>
            <person name="Brooks K."/>
            <person name="Quail M.A."/>
            <person name="Pineiro S.A."/>
            <person name="Hobley L."/>
            <person name="Sockett R.E."/>
            <person name="Bentley S.D."/>
            <person name="Parkhill J."/>
            <person name="Williams H.N."/>
            <person name="Stine O.C."/>
        </authorList>
    </citation>
    <scope>NUCLEOTIDE SEQUENCE [LARGE SCALE GENOMIC DNA]</scope>
    <source>
        <strain evidence="2">ATCC BAA-682 / DSM 15412 / SJ</strain>
    </source>
</reference>
<proteinExistence type="predicted"/>
<dbReference type="PATRIC" id="fig|862908.3.peg.165"/>
<dbReference type="eggNOG" id="ENOG502ZWRV">
    <property type="taxonomic scope" value="Bacteria"/>
</dbReference>
<dbReference type="AlphaFoldDB" id="E1X2R0"/>
<organism evidence="1 2">
    <name type="scientific">Halobacteriovorax marinus (strain ATCC BAA-682 / DSM 15412 / SJ)</name>
    <name type="common">Bacteriovorax marinus</name>
    <dbReference type="NCBI Taxonomy" id="862908"/>
    <lineage>
        <taxon>Bacteria</taxon>
        <taxon>Pseudomonadati</taxon>
        <taxon>Bdellovibrionota</taxon>
        <taxon>Bacteriovoracia</taxon>
        <taxon>Bacteriovoracales</taxon>
        <taxon>Halobacteriovoraceae</taxon>
        <taxon>Halobacteriovorax</taxon>
    </lineage>
</organism>
<gene>
    <name evidence="1" type="ordered locus">BMS_0171</name>
</gene>
<evidence type="ECO:0000313" key="2">
    <source>
        <dbReference type="Proteomes" id="UP000008963"/>
    </source>
</evidence>
<keyword evidence="2" id="KW-1185">Reference proteome</keyword>
<evidence type="ECO:0000313" key="1">
    <source>
        <dbReference type="EMBL" id="CBW25105.1"/>
    </source>
</evidence>
<name>E1X2R0_HALMS</name>
<protein>
    <submittedName>
        <fullName evidence="1">Uncharacterized protein</fullName>
    </submittedName>
</protein>
<dbReference type="RefSeq" id="WP_014242894.1">
    <property type="nucleotide sequence ID" value="NC_016620.1"/>
</dbReference>
<dbReference type="OrthoDB" id="5297845at2"/>